<dbReference type="KEGG" id="rst:ATY39_03550"/>
<proteinExistence type="inferred from homology"/>
<reference evidence="4" key="2">
    <citation type="submission" date="2016-03" db="EMBL/GenBank/DDBJ databases">
        <authorList>
            <person name="Ploux O."/>
        </authorList>
    </citation>
    <scope>NUCLEOTIDE SEQUENCE [LARGE SCALE GENOMIC DNA]</scope>
    <source>
        <strain evidence="4">PP9</strain>
    </source>
</reference>
<dbReference type="PANTHER" id="PTHR33495:SF2">
    <property type="entry name" value="ANTI-SIGMA FACTOR ANTAGONIST TM_1081-RELATED"/>
    <property type="match status" value="1"/>
</dbReference>
<dbReference type="PANTHER" id="PTHR33495">
    <property type="entry name" value="ANTI-SIGMA FACTOR ANTAGONIST TM_1081-RELATED-RELATED"/>
    <property type="match status" value="1"/>
</dbReference>
<dbReference type="InterPro" id="IPR036513">
    <property type="entry name" value="STAS_dom_sf"/>
</dbReference>
<accession>A0A143HAP5</accession>
<dbReference type="GO" id="GO:0043856">
    <property type="term" value="F:anti-sigma factor antagonist activity"/>
    <property type="evidence" value="ECO:0007669"/>
    <property type="project" value="InterPro"/>
</dbReference>
<dbReference type="SUPFAM" id="SSF52091">
    <property type="entry name" value="SpoIIaa-like"/>
    <property type="match status" value="1"/>
</dbReference>
<evidence type="ECO:0000256" key="1">
    <source>
        <dbReference type="ARBA" id="ARBA00009013"/>
    </source>
</evidence>
<dbReference type="RefSeq" id="WP_066785922.1">
    <property type="nucleotide sequence ID" value="NZ_BJVD01000001.1"/>
</dbReference>
<dbReference type="Proteomes" id="UP000076021">
    <property type="component" value="Chromosome"/>
</dbReference>
<gene>
    <name evidence="3" type="ORF">ATY39_03550</name>
</gene>
<name>A0A143HAP5_9BACL</name>
<protein>
    <recommendedName>
        <fullName evidence="2">Anti-sigma factor antagonist</fullName>
    </recommendedName>
</protein>
<evidence type="ECO:0000256" key="2">
    <source>
        <dbReference type="RuleBase" id="RU003749"/>
    </source>
</evidence>
<evidence type="ECO:0000313" key="4">
    <source>
        <dbReference type="Proteomes" id="UP000076021"/>
    </source>
</evidence>
<dbReference type="STRING" id="241244.ATY39_03550"/>
<evidence type="ECO:0000313" key="3">
    <source>
        <dbReference type="EMBL" id="AMW98596.1"/>
    </source>
</evidence>
<dbReference type="PROSITE" id="PS50801">
    <property type="entry name" value="STAS"/>
    <property type="match status" value="1"/>
</dbReference>
<sequence>MQHHIEITSEKIAIIRLGGELDHHAARHIREDISQAIYSGYVQDIIWNLESLQFMDSAGVGLILGRMRDLQVHNGRTLIIKPSSTMEKIFQFSGLGKYIWHDTEQEAIQSLGGILHG</sequence>
<organism evidence="3 4">
    <name type="scientific">Rummeliibacillus stabekisii</name>
    <dbReference type="NCBI Taxonomy" id="241244"/>
    <lineage>
        <taxon>Bacteria</taxon>
        <taxon>Bacillati</taxon>
        <taxon>Bacillota</taxon>
        <taxon>Bacilli</taxon>
        <taxon>Bacillales</taxon>
        <taxon>Caryophanaceae</taxon>
        <taxon>Rummeliibacillus</taxon>
    </lineage>
</organism>
<dbReference type="InterPro" id="IPR002645">
    <property type="entry name" value="STAS_dom"/>
</dbReference>
<keyword evidence="4" id="KW-1185">Reference proteome</keyword>
<dbReference type="NCBIfam" id="TIGR00377">
    <property type="entry name" value="ant_ant_sig"/>
    <property type="match status" value="1"/>
</dbReference>
<reference evidence="3 4" key="1">
    <citation type="journal article" date="2016" name="Genome Announc.">
        <title>Whole-Genome Sequence of Rummeliibacillus stabekisii Strain PP9 Isolated from Antarctic Soil.</title>
        <authorList>
            <person name="da Mota F.F."/>
            <person name="Vollu R.E."/>
            <person name="Jurelevicius D."/>
            <person name="Seldin L."/>
        </authorList>
    </citation>
    <scope>NUCLEOTIDE SEQUENCE [LARGE SCALE GENOMIC DNA]</scope>
    <source>
        <strain evidence="3 4">PP9</strain>
    </source>
</reference>
<dbReference type="EMBL" id="CP014806">
    <property type="protein sequence ID" value="AMW98596.1"/>
    <property type="molecule type" value="Genomic_DNA"/>
</dbReference>
<dbReference type="AlphaFoldDB" id="A0A143HAP5"/>
<dbReference type="Pfam" id="PF01740">
    <property type="entry name" value="STAS"/>
    <property type="match status" value="1"/>
</dbReference>
<dbReference type="OrthoDB" id="9796601at2"/>
<dbReference type="InterPro" id="IPR003658">
    <property type="entry name" value="Anti-sigma_ant"/>
</dbReference>
<dbReference type="Gene3D" id="3.30.750.24">
    <property type="entry name" value="STAS domain"/>
    <property type="match status" value="1"/>
</dbReference>
<comment type="similarity">
    <text evidence="1 2">Belongs to the anti-sigma-factor antagonist family.</text>
</comment>